<reference evidence="5" key="1">
    <citation type="submission" date="2022-12" db="EMBL/GenBank/DDBJ databases">
        <title>Genome assemblies of Blomia tropicalis.</title>
        <authorList>
            <person name="Cui Y."/>
        </authorList>
    </citation>
    <scope>NUCLEOTIDE SEQUENCE</scope>
    <source>
        <tissue evidence="5">Adult mites</tissue>
    </source>
</reference>
<gene>
    <name evidence="5" type="ORF">RDWZM_010050</name>
</gene>
<name>A0A9Q0LXR5_BLOTA</name>
<dbReference type="InterPro" id="IPR013083">
    <property type="entry name" value="Znf_RING/FYVE/PHD"/>
</dbReference>
<keyword evidence="3" id="KW-0862">Zinc</keyword>
<sequence>MSNDGRAYLSYNFSVQDFAERGIKLPQIPYDYRRDPFAHGNHVFSREHRQLEPLYYRARVSAMVQPGLSSYTASKAGATVDEIAKAIKNDIADIRERHDRGERVEHVFFADEHETRAKVAKKWSETDIEPKKRSARRPWTHIKASRKAAMEEQQSIPHCYCGKRQKLPMIRCDNRKCQRKWFHLGCIRMRDVPTDVWHCQICKSNLGYARYVHWHHSRVNVNGNTGQINNPYGI</sequence>
<dbReference type="Proteomes" id="UP001142055">
    <property type="component" value="Chromosome 4"/>
</dbReference>
<evidence type="ECO:0000256" key="3">
    <source>
        <dbReference type="ARBA" id="ARBA00022833"/>
    </source>
</evidence>
<dbReference type="InterPro" id="IPR001965">
    <property type="entry name" value="Znf_PHD"/>
</dbReference>
<dbReference type="SMART" id="SM00249">
    <property type="entry name" value="PHD"/>
    <property type="match status" value="1"/>
</dbReference>
<dbReference type="GO" id="GO:0008270">
    <property type="term" value="F:zinc ion binding"/>
    <property type="evidence" value="ECO:0007669"/>
    <property type="project" value="UniProtKB-KW"/>
</dbReference>
<evidence type="ECO:0000256" key="2">
    <source>
        <dbReference type="ARBA" id="ARBA00022771"/>
    </source>
</evidence>
<dbReference type="InterPro" id="IPR011011">
    <property type="entry name" value="Znf_FYVE_PHD"/>
</dbReference>
<dbReference type="Gene3D" id="3.30.40.10">
    <property type="entry name" value="Zinc/RING finger domain, C3HC4 (zinc finger)"/>
    <property type="match status" value="1"/>
</dbReference>
<feature type="domain" description="Zinc finger PHD-type" evidence="4">
    <location>
        <begin position="158"/>
        <end position="203"/>
    </location>
</feature>
<keyword evidence="1" id="KW-0479">Metal-binding</keyword>
<organism evidence="5 6">
    <name type="scientific">Blomia tropicalis</name>
    <name type="common">Mite</name>
    <dbReference type="NCBI Taxonomy" id="40697"/>
    <lineage>
        <taxon>Eukaryota</taxon>
        <taxon>Metazoa</taxon>
        <taxon>Ecdysozoa</taxon>
        <taxon>Arthropoda</taxon>
        <taxon>Chelicerata</taxon>
        <taxon>Arachnida</taxon>
        <taxon>Acari</taxon>
        <taxon>Acariformes</taxon>
        <taxon>Sarcoptiformes</taxon>
        <taxon>Astigmata</taxon>
        <taxon>Glycyphagoidea</taxon>
        <taxon>Echimyopodidae</taxon>
        <taxon>Blomia</taxon>
    </lineage>
</organism>
<dbReference type="InterPro" id="IPR019786">
    <property type="entry name" value="Zinc_finger_PHD-type_CS"/>
</dbReference>
<dbReference type="SUPFAM" id="SSF57903">
    <property type="entry name" value="FYVE/PHD zinc finger"/>
    <property type="match status" value="1"/>
</dbReference>
<evidence type="ECO:0000313" key="6">
    <source>
        <dbReference type="Proteomes" id="UP001142055"/>
    </source>
</evidence>
<protein>
    <recommendedName>
        <fullName evidence="4">Zinc finger PHD-type domain-containing protein</fullName>
    </recommendedName>
</protein>
<accession>A0A9Q0LXR5</accession>
<dbReference type="AlphaFoldDB" id="A0A9Q0LXR5"/>
<dbReference type="EMBL" id="JAPWDV010000004">
    <property type="protein sequence ID" value="KAJ6215550.1"/>
    <property type="molecule type" value="Genomic_DNA"/>
</dbReference>
<comment type="caution">
    <text evidence="5">The sequence shown here is derived from an EMBL/GenBank/DDBJ whole genome shotgun (WGS) entry which is preliminary data.</text>
</comment>
<keyword evidence="6" id="KW-1185">Reference proteome</keyword>
<keyword evidence="2" id="KW-0863">Zinc-finger</keyword>
<evidence type="ECO:0000313" key="5">
    <source>
        <dbReference type="EMBL" id="KAJ6215550.1"/>
    </source>
</evidence>
<dbReference type="PROSITE" id="PS01359">
    <property type="entry name" value="ZF_PHD_1"/>
    <property type="match status" value="1"/>
</dbReference>
<dbReference type="OrthoDB" id="5918941at2759"/>
<evidence type="ECO:0000256" key="1">
    <source>
        <dbReference type="ARBA" id="ARBA00022723"/>
    </source>
</evidence>
<evidence type="ECO:0000259" key="4">
    <source>
        <dbReference type="SMART" id="SM00249"/>
    </source>
</evidence>
<proteinExistence type="predicted"/>